<keyword evidence="2" id="KW-1185">Reference proteome</keyword>
<organism evidence="1 2">
    <name type="scientific">Advenella faeciporci</name>
    <dbReference type="NCBI Taxonomy" id="797535"/>
    <lineage>
        <taxon>Bacteria</taxon>
        <taxon>Pseudomonadati</taxon>
        <taxon>Pseudomonadota</taxon>
        <taxon>Betaproteobacteria</taxon>
        <taxon>Burkholderiales</taxon>
        <taxon>Alcaligenaceae</taxon>
    </lineage>
</organism>
<proteinExistence type="predicted"/>
<gene>
    <name evidence="1" type="ORF">GCM10011450_00610</name>
</gene>
<name>A0A918JEA2_9BURK</name>
<accession>A0A918JEA2</accession>
<sequence length="112" mass="12985">MELQSTLIRPLEHGIEIQCEVENLLLNIYFILGETDFEEITTLVPKERFEQGNDIHVASLDESQDIEDEMESVLVNMQSEDTVIFFCSDENSFHTGLDFLNYHDSRAFIKPN</sequence>
<dbReference type="RefSeq" id="WP_189383452.1">
    <property type="nucleotide sequence ID" value="NZ_BAABFY010000010.1"/>
</dbReference>
<protein>
    <submittedName>
        <fullName evidence="1">Uncharacterized protein</fullName>
    </submittedName>
</protein>
<reference evidence="1" key="2">
    <citation type="submission" date="2020-09" db="EMBL/GenBank/DDBJ databases">
        <authorList>
            <person name="Sun Q."/>
            <person name="Kim S."/>
        </authorList>
    </citation>
    <scope>NUCLEOTIDE SEQUENCE</scope>
    <source>
        <strain evidence="1">KCTC 23732</strain>
    </source>
</reference>
<dbReference type="EMBL" id="BMYS01000001">
    <property type="protein sequence ID" value="GGW75199.1"/>
    <property type="molecule type" value="Genomic_DNA"/>
</dbReference>
<evidence type="ECO:0000313" key="2">
    <source>
        <dbReference type="Proteomes" id="UP000608345"/>
    </source>
</evidence>
<dbReference type="Proteomes" id="UP000608345">
    <property type="component" value="Unassembled WGS sequence"/>
</dbReference>
<comment type="caution">
    <text evidence="1">The sequence shown here is derived from an EMBL/GenBank/DDBJ whole genome shotgun (WGS) entry which is preliminary data.</text>
</comment>
<reference evidence="1" key="1">
    <citation type="journal article" date="2014" name="Int. J. Syst. Evol. Microbiol.">
        <title>Complete genome sequence of Corynebacterium casei LMG S-19264T (=DSM 44701T), isolated from a smear-ripened cheese.</title>
        <authorList>
            <consortium name="US DOE Joint Genome Institute (JGI-PGF)"/>
            <person name="Walter F."/>
            <person name="Albersmeier A."/>
            <person name="Kalinowski J."/>
            <person name="Ruckert C."/>
        </authorList>
    </citation>
    <scope>NUCLEOTIDE SEQUENCE</scope>
    <source>
        <strain evidence="1">KCTC 23732</strain>
    </source>
</reference>
<evidence type="ECO:0000313" key="1">
    <source>
        <dbReference type="EMBL" id="GGW75199.1"/>
    </source>
</evidence>
<dbReference type="AlphaFoldDB" id="A0A918JEA2"/>